<evidence type="ECO:0000313" key="2">
    <source>
        <dbReference type="Proteomes" id="UP000219435"/>
    </source>
</evidence>
<dbReference type="AlphaFoldDB" id="A0A285V639"/>
<accession>A0A285V639</accession>
<dbReference type="SUPFAM" id="SSF55961">
    <property type="entry name" value="Bet v1-like"/>
    <property type="match status" value="1"/>
</dbReference>
<name>A0A285V639_9ACTN</name>
<gene>
    <name evidence="1" type="ORF">SAMN05660748_2322</name>
</gene>
<organism evidence="1 2">
    <name type="scientific">Blastococcus aggregatus</name>
    <dbReference type="NCBI Taxonomy" id="38502"/>
    <lineage>
        <taxon>Bacteria</taxon>
        <taxon>Bacillati</taxon>
        <taxon>Actinomycetota</taxon>
        <taxon>Actinomycetes</taxon>
        <taxon>Geodermatophilales</taxon>
        <taxon>Geodermatophilaceae</taxon>
        <taxon>Blastococcus</taxon>
    </lineage>
</organism>
<dbReference type="InterPro" id="IPR023393">
    <property type="entry name" value="START-like_dom_sf"/>
</dbReference>
<dbReference type="Proteomes" id="UP000219435">
    <property type="component" value="Unassembled WGS sequence"/>
</dbReference>
<dbReference type="Gene3D" id="3.30.530.20">
    <property type="match status" value="1"/>
</dbReference>
<dbReference type="OrthoDB" id="3255669at2"/>
<keyword evidence="2" id="KW-1185">Reference proteome</keyword>
<evidence type="ECO:0000313" key="1">
    <source>
        <dbReference type="EMBL" id="SOC49594.1"/>
    </source>
</evidence>
<reference evidence="2" key="1">
    <citation type="submission" date="2017-08" db="EMBL/GenBank/DDBJ databases">
        <authorList>
            <person name="Varghese N."/>
            <person name="Submissions S."/>
        </authorList>
    </citation>
    <scope>NUCLEOTIDE SEQUENCE [LARGE SCALE GENOMIC DNA]</scope>
    <source>
        <strain evidence="2">DSM 4725</strain>
    </source>
</reference>
<proteinExistence type="predicted"/>
<evidence type="ECO:0008006" key="3">
    <source>
        <dbReference type="Google" id="ProtNLM"/>
    </source>
</evidence>
<dbReference type="EMBL" id="OBQI01000003">
    <property type="protein sequence ID" value="SOC49594.1"/>
    <property type="molecule type" value="Genomic_DNA"/>
</dbReference>
<protein>
    <recommendedName>
        <fullName evidence="3">Polyketide cyclase / dehydrase and lipid transport</fullName>
    </recommendedName>
</protein>
<sequence length="233" mass="25082">MRRIGTAAADVVVGGALVLGAVVASPVLRRRYNRWGVDEEEVTADLPGDELVAAPDLGYTRGITVDAPVDVVWPWVAQMGQGRGGFYSYDGLENLCRCDIHSADHVLPEHQDVAVGDVVRLAPGRAPSFRVHAVRPPVALVLVSAGPDAPDEQARAGAGTPVVTWQWILRPSGGGRRTRLLVRQRLSRPPAQRLMWRLVEPVGFVMERRMLRGIKARAEGRAPGGQVAGGQVS</sequence>